<gene>
    <name evidence="1" type="ORF">BamMEX5DRAFT_3379</name>
</gene>
<name>B1T6G3_9BURK</name>
<comment type="caution">
    <text evidence="1">The sequence shown here is derived from an EMBL/GenBank/DDBJ whole genome shotgun (WGS) entry which is preliminary data.</text>
</comment>
<dbReference type="Proteomes" id="UP000004814">
    <property type="component" value="Unassembled WGS sequence"/>
</dbReference>
<accession>B1T6G3</accession>
<evidence type="ECO:0000313" key="1">
    <source>
        <dbReference type="EMBL" id="EDT40859.1"/>
    </source>
</evidence>
<evidence type="ECO:0000313" key="2">
    <source>
        <dbReference type="Proteomes" id="UP000004814"/>
    </source>
</evidence>
<sequence>MSVTSLPISRYSQYGNRRLAAIAIMQPTTVSIARSPMIRMLPGASRWNISSTYDDVNTTLAA</sequence>
<reference evidence="1 2" key="1">
    <citation type="submission" date="2008-03" db="EMBL/GenBank/DDBJ databases">
        <title>Sequencing of the draft genome and assembly of Burkholderia ambifaria MEX-5.</title>
        <authorList>
            <consortium name="US DOE Joint Genome Institute (JGI-PGF)"/>
            <person name="Copeland A."/>
            <person name="Lucas S."/>
            <person name="Lapidus A."/>
            <person name="Glavina del Rio T."/>
            <person name="Dalin E."/>
            <person name="Tice H."/>
            <person name="Bruce D."/>
            <person name="Goodwin L."/>
            <person name="Pitluck S."/>
            <person name="Larimer F."/>
            <person name="Land M.L."/>
            <person name="Hauser L."/>
            <person name="Tiedje J."/>
            <person name="Richardson P."/>
        </authorList>
    </citation>
    <scope>NUCLEOTIDE SEQUENCE [LARGE SCALE GENOMIC DNA]</scope>
    <source>
        <strain evidence="1 2">MEX-5</strain>
    </source>
</reference>
<protein>
    <submittedName>
        <fullName evidence="1">Uncharacterized protein</fullName>
    </submittedName>
</protein>
<dbReference type="AlphaFoldDB" id="B1T6G3"/>
<dbReference type="EMBL" id="ABLK01000104">
    <property type="protein sequence ID" value="EDT40859.1"/>
    <property type="molecule type" value="Genomic_DNA"/>
</dbReference>
<organism evidence="1 2">
    <name type="scientific">Burkholderia ambifaria MEX-5</name>
    <dbReference type="NCBI Taxonomy" id="396597"/>
    <lineage>
        <taxon>Bacteria</taxon>
        <taxon>Pseudomonadati</taxon>
        <taxon>Pseudomonadota</taxon>
        <taxon>Betaproteobacteria</taxon>
        <taxon>Burkholderiales</taxon>
        <taxon>Burkholderiaceae</taxon>
        <taxon>Burkholderia</taxon>
        <taxon>Burkholderia cepacia complex</taxon>
    </lineage>
</organism>
<proteinExistence type="predicted"/>